<reference evidence="2" key="1">
    <citation type="submission" date="2022-10" db="EMBL/GenBank/DDBJ databases">
        <title>Vagococcus sp. isolated from poultry meat.</title>
        <authorList>
            <person name="Johansson P."/>
            <person name="Bjorkroth J."/>
        </authorList>
    </citation>
    <scope>NUCLEOTIDE SEQUENCE</scope>
    <source>
        <strain evidence="2">PNs007</strain>
    </source>
</reference>
<organism evidence="2 3">
    <name type="scientific">Vagococcus proximus</name>
    <dbReference type="NCBI Taxonomy" id="2991417"/>
    <lineage>
        <taxon>Bacteria</taxon>
        <taxon>Bacillati</taxon>
        <taxon>Bacillota</taxon>
        <taxon>Bacilli</taxon>
        <taxon>Lactobacillales</taxon>
        <taxon>Enterococcaceae</taxon>
        <taxon>Vagococcus</taxon>
    </lineage>
</organism>
<keyword evidence="1" id="KW-1133">Transmembrane helix</keyword>
<dbReference type="RefSeq" id="WP_275471514.1">
    <property type="nucleotide sequence ID" value="NZ_JAPDSH010000004.1"/>
</dbReference>
<keyword evidence="3" id="KW-1185">Reference proteome</keyword>
<keyword evidence="1" id="KW-0472">Membrane</keyword>
<feature type="transmembrane region" description="Helical" evidence="1">
    <location>
        <begin position="6"/>
        <end position="25"/>
    </location>
</feature>
<accession>A0ABT5X1R1</accession>
<comment type="caution">
    <text evidence="2">The sequence shown here is derived from an EMBL/GenBank/DDBJ whole genome shotgun (WGS) entry which is preliminary data.</text>
</comment>
<evidence type="ECO:0000313" key="3">
    <source>
        <dbReference type="Proteomes" id="UP001147148"/>
    </source>
</evidence>
<keyword evidence="1" id="KW-0812">Transmembrane</keyword>
<sequence length="101" mass="11281">MELLLVGIFLLFIVVAIGLIVKMFISLSVMGDERRVMIIEKSATSTFGIIMGLLVVDIIEKIVRVFMNPDAPVENTSSFIYLTVAAIVFYISLVHNKRKFG</sequence>
<name>A0ABT5X1R1_9ENTE</name>
<proteinExistence type="predicted"/>
<feature type="transmembrane region" description="Helical" evidence="1">
    <location>
        <begin position="79"/>
        <end position="96"/>
    </location>
</feature>
<dbReference type="EMBL" id="JAPDSH010000004">
    <property type="protein sequence ID" value="MDF0479925.1"/>
    <property type="molecule type" value="Genomic_DNA"/>
</dbReference>
<gene>
    <name evidence="2" type="ORF">OL233_06425</name>
</gene>
<evidence type="ECO:0000256" key="1">
    <source>
        <dbReference type="SAM" id="Phobius"/>
    </source>
</evidence>
<dbReference type="Proteomes" id="UP001147148">
    <property type="component" value="Unassembled WGS sequence"/>
</dbReference>
<feature type="transmembrane region" description="Helical" evidence="1">
    <location>
        <begin position="46"/>
        <end position="67"/>
    </location>
</feature>
<protein>
    <submittedName>
        <fullName evidence="2">Uncharacterized protein</fullName>
    </submittedName>
</protein>
<evidence type="ECO:0000313" key="2">
    <source>
        <dbReference type="EMBL" id="MDF0479925.1"/>
    </source>
</evidence>